<feature type="compositionally biased region" description="Polar residues" evidence="1">
    <location>
        <begin position="1"/>
        <end position="11"/>
    </location>
</feature>
<feature type="region of interest" description="Disordered" evidence="1">
    <location>
        <begin position="1"/>
        <end position="23"/>
    </location>
</feature>
<protein>
    <submittedName>
        <fullName evidence="2">Uncharacterized protein</fullName>
    </submittedName>
</protein>
<accession>A0AA38J218</accession>
<comment type="caution">
    <text evidence="2">The sequence shown here is derived from an EMBL/GenBank/DDBJ whole genome shotgun (WGS) entry which is preliminary data.</text>
</comment>
<gene>
    <name evidence="2" type="ORF">Zmor_000114</name>
</gene>
<sequence length="125" mass="14627">MSESDPVASNNADDEAEECQSGTSDKPEMVMRLFWRVNATLCWALFVGDLWVEIEMTADGRAMGAMRKRMIVEDKKYRYFSEKYDEDWFLCEGVGESSSRSDVLKIEQKIYPDKTFFYPKFCLRK</sequence>
<evidence type="ECO:0000256" key="1">
    <source>
        <dbReference type="SAM" id="MobiDB-lite"/>
    </source>
</evidence>
<dbReference type="AlphaFoldDB" id="A0AA38J218"/>
<evidence type="ECO:0000313" key="3">
    <source>
        <dbReference type="Proteomes" id="UP001168821"/>
    </source>
</evidence>
<reference evidence="2" key="1">
    <citation type="journal article" date="2023" name="G3 (Bethesda)">
        <title>Whole genome assemblies of Zophobas morio and Tenebrio molitor.</title>
        <authorList>
            <person name="Kaur S."/>
            <person name="Stinson S.A."/>
            <person name="diCenzo G.C."/>
        </authorList>
    </citation>
    <scope>NUCLEOTIDE SEQUENCE</scope>
    <source>
        <strain evidence="2">QUZm001</strain>
    </source>
</reference>
<dbReference type="EMBL" id="JALNTZ010000001">
    <property type="protein sequence ID" value="KAJ3664556.1"/>
    <property type="molecule type" value="Genomic_DNA"/>
</dbReference>
<proteinExistence type="predicted"/>
<name>A0AA38J218_9CUCU</name>
<organism evidence="2 3">
    <name type="scientific">Zophobas morio</name>
    <dbReference type="NCBI Taxonomy" id="2755281"/>
    <lineage>
        <taxon>Eukaryota</taxon>
        <taxon>Metazoa</taxon>
        <taxon>Ecdysozoa</taxon>
        <taxon>Arthropoda</taxon>
        <taxon>Hexapoda</taxon>
        <taxon>Insecta</taxon>
        <taxon>Pterygota</taxon>
        <taxon>Neoptera</taxon>
        <taxon>Endopterygota</taxon>
        <taxon>Coleoptera</taxon>
        <taxon>Polyphaga</taxon>
        <taxon>Cucujiformia</taxon>
        <taxon>Tenebrionidae</taxon>
        <taxon>Zophobas</taxon>
    </lineage>
</organism>
<evidence type="ECO:0000313" key="2">
    <source>
        <dbReference type="EMBL" id="KAJ3664556.1"/>
    </source>
</evidence>
<keyword evidence="3" id="KW-1185">Reference proteome</keyword>
<dbReference type="Proteomes" id="UP001168821">
    <property type="component" value="Unassembled WGS sequence"/>
</dbReference>